<protein>
    <submittedName>
        <fullName evidence="1">Uncharacterized protein</fullName>
    </submittedName>
</protein>
<dbReference type="Proteomes" id="UP001497453">
    <property type="component" value="Chromosome 10"/>
</dbReference>
<dbReference type="EMBL" id="OZ037953">
    <property type="protein sequence ID" value="CAL1698056.1"/>
    <property type="molecule type" value="Genomic_DNA"/>
</dbReference>
<evidence type="ECO:0000313" key="1">
    <source>
        <dbReference type="EMBL" id="CAL1698056.1"/>
    </source>
</evidence>
<name>A0ABP1CQU1_9APHY</name>
<sequence>MVSAGTSSSPSDTAATLPDLFQVVQRYFLANPCHAAVFVPILRGEASEDYNLDNLRGISYTHYARELEHIGRIFSQNFPSPRVSSPDKTCGYCKYSMEDKSHIELHGRLVNALVATQDADTIVELRFILAVIIIHSLAHAFTDGNPVPMSKDDFPFYHSLYISPRKYIAEPGFFAEEGIFGGIIGIVFKEQENGLPPKFLEADFTRIAYLFLYDRTGTAYRLDTGELAGQLKYHRFGQFKKARRIEVPRDISERTCAAFNGDHLPIARVGAGRVPEWLEAILAHGNLENIDDRFRHECVPILE</sequence>
<proteinExistence type="predicted"/>
<accession>A0ABP1CQU1</accession>
<gene>
    <name evidence="1" type="ORF">GFSPODELE1_LOCUS1975</name>
</gene>
<organism evidence="1 2">
    <name type="scientific">Somion occarium</name>
    <dbReference type="NCBI Taxonomy" id="3059160"/>
    <lineage>
        <taxon>Eukaryota</taxon>
        <taxon>Fungi</taxon>
        <taxon>Dikarya</taxon>
        <taxon>Basidiomycota</taxon>
        <taxon>Agaricomycotina</taxon>
        <taxon>Agaricomycetes</taxon>
        <taxon>Polyporales</taxon>
        <taxon>Cerrenaceae</taxon>
        <taxon>Somion</taxon>
    </lineage>
</organism>
<keyword evidence="2" id="KW-1185">Reference proteome</keyword>
<reference evidence="2" key="1">
    <citation type="submission" date="2024-04" db="EMBL/GenBank/DDBJ databases">
        <authorList>
            <person name="Shaw F."/>
            <person name="Minotto A."/>
        </authorList>
    </citation>
    <scope>NUCLEOTIDE SEQUENCE [LARGE SCALE GENOMIC DNA]</scope>
</reference>
<evidence type="ECO:0000313" key="2">
    <source>
        <dbReference type="Proteomes" id="UP001497453"/>
    </source>
</evidence>